<dbReference type="STRING" id="1237149.C900_05501"/>
<dbReference type="AlphaFoldDB" id="L8JP04"/>
<sequence>MLSFWENQSFIEYDHIIIGSGIVGLSTAISIKEKQPDTSVLVLERGLLPSGASTKNAGFACFGSVSELLEDIKVMGRDQALALVMERYLGLIKLRERLGDEKIDYHNYGGYELIREQDWYCVDEIEKVNDLLADVFDTKPFEVDNKSSKKFGFNTDMVKTLIYSRYEGQIDTGRMMKNLVHLAQSLGVCILTGAIVEGFEEDDKGIRVMVSDQVYGSLAFKGQKLAICTNAFTSQLVKDLELVPGRGIVLVTKPIPNLKFKGVFHCERGYYYFRNFENRVIFGGGRNLDYEKETTTRFEINERILNELKHQLNEIILPDTPYIIDQTWAGIMAFGKNKQPVLKQYSERICLGVRLGGMGVAIGSRMGHKLAEMMI</sequence>
<dbReference type="Gene3D" id="3.30.9.10">
    <property type="entry name" value="D-Amino Acid Oxidase, subunit A, domain 2"/>
    <property type="match status" value="1"/>
</dbReference>
<dbReference type="PANTHER" id="PTHR13847">
    <property type="entry name" value="SARCOSINE DEHYDROGENASE-RELATED"/>
    <property type="match status" value="1"/>
</dbReference>
<feature type="domain" description="FAD dependent oxidoreductase" evidence="1">
    <location>
        <begin position="14"/>
        <end position="373"/>
    </location>
</feature>
<dbReference type="OrthoDB" id="1491488at2"/>
<evidence type="ECO:0000259" key="1">
    <source>
        <dbReference type="Pfam" id="PF01266"/>
    </source>
</evidence>
<dbReference type="eggNOG" id="COG0665">
    <property type="taxonomic scope" value="Bacteria"/>
</dbReference>
<dbReference type="SUPFAM" id="SSF51905">
    <property type="entry name" value="FAD/NAD(P)-binding domain"/>
    <property type="match status" value="1"/>
</dbReference>
<dbReference type="RefSeq" id="WP_009582595.1">
    <property type="nucleotide sequence ID" value="NZ_AMZN01000084.1"/>
</dbReference>
<dbReference type="InterPro" id="IPR036188">
    <property type="entry name" value="FAD/NAD-bd_sf"/>
</dbReference>
<reference evidence="2 3" key="1">
    <citation type="submission" date="2012-12" db="EMBL/GenBank/DDBJ databases">
        <title>Genome assembly of Fulvivirga imtechensis AK7.</title>
        <authorList>
            <person name="Nupur N."/>
            <person name="Khatri I."/>
            <person name="Kumar R."/>
            <person name="Subramanian S."/>
            <person name="Pinnaka A."/>
        </authorList>
    </citation>
    <scope>NUCLEOTIDE SEQUENCE [LARGE SCALE GENOMIC DNA]</scope>
    <source>
        <strain evidence="2 3">AK7</strain>
    </source>
</reference>
<dbReference type="InterPro" id="IPR006076">
    <property type="entry name" value="FAD-dep_OxRdtase"/>
</dbReference>
<dbReference type="PANTHER" id="PTHR13847:SF281">
    <property type="entry name" value="FAD DEPENDENT OXIDOREDUCTASE DOMAIN-CONTAINING PROTEIN"/>
    <property type="match status" value="1"/>
</dbReference>
<dbReference type="Gene3D" id="3.50.50.60">
    <property type="entry name" value="FAD/NAD(P)-binding domain"/>
    <property type="match status" value="1"/>
</dbReference>
<dbReference type="Pfam" id="PF01266">
    <property type="entry name" value="DAO"/>
    <property type="match status" value="1"/>
</dbReference>
<keyword evidence="3" id="KW-1185">Reference proteome</keyword>
<organism evidence="2 3">
    <name type="scientific">Fulvivirga imtechensis AK7</name>
    <dbReference type="NCBI Taxonomy" id="1237149"/>
    <lineage>
        <taxon>Bacteria</taxon>
        <taxon>Pseudomonadati</taxon>
        <taxon>Bacteroidota</taxon>
        <taxon>Cytophagia</taxon>
        <taxon>Cytophagales</taxon>
        <taxon>Fulvivirgaceae</taxon>
        <taxon>Fulvivirga</taxon>
    </lineage>
</organism>
<dbReference type="GO" id="GO:0005737">
    <property type="term" value="C:cytoplasm"/>
    <property type="evidence" value="ECO:0007669"/>
    <property type="project" value="TreeGrafter"/>
</dbReference>
<protein>
    <submittedName>
        <fullName evidence="2">Oxidoreductase</fullName>
    </submittedName>
</protein>
<accession>L8JP04</accession>
<dbReference type="EMBL" id="AMZN01000084">
    <property type="protein sequence ID" value="ELR69112.1"/>
    <property type="molecule type" value="Genomic_DNA"/>
</dbReference>
<evidence type="ECO:0000313" key="3">
    <source>
        <dbReference type="Proteomes" id="UP000011135"/>
    </source>
</evidence>
<proteinExistence type="predicted"/>
<dbReference type="Proteomes" id="UP000011135">
    <property type="component" value="Unassembled WGS sequence"/>
</dbReference>
<dbReference type="PATRIC" id="fig|1237149.3.peg.4882"/>
<comment type="caution">
    <text evidence="2">The sequence shown here is derived from an EMBL/GenBank/DDBJ whole genome shotgun (WGS) entry which is preliminary data.</text>
</comment>
<gene>
    <name evidence="2" type="ORF">C900_05501</name>
</gene>
<evidence type="ECO:0000313" key="2">
    <source>
        <dbReference type="EMBL" id="ELR69112.1"/>
    </source>
</evidence>
<name>L8JP04_9BACT</name>